<dbReference type="Proteomes" id="UP000727993">
    <property type="component" value="Unassembled WGS sequence"/>
</dbReference>
<protein>
    <submittedName>
        <fullName evidence="1">Uncharacterized protein</fullName>
    </submittedName>
</protein>
<dbReference type="EMBL" id="JADJZA010000001">
    <property type="protein sequence ID" value="MBK9296091.1"/>
    <property type="molecule type" value="Genomic_DNA"/>
</dbReference>
<accession>A0A936NBM7</accession>
<name>A0A936NBM7_9ACTN</name>
<comment type="caution">
    <text evidence="1">The sequence shown here is derived from an EMBL/GenBank/DDBJ whole genome shotgun (WGS) entry which is preliminary data.</text>
</comment>
<dbReference type="AlphaFoldDB" id="A0A936NBM7"/>
<reference evidence="1 2" key="1">
    <citation type="submission" date="2020-10" db="EMBL/GenBank/DDBJ databases">
        <title>Connecting structure to function with the recovery of over 1000 high-quality activated sludge metagenome-assembled genomes encoding full-length rRNA genes using long-read sequencing.</title>
        <authorList>
            <person name="Singleton C.M."/>
            <person name="Petriglieri F."/>
            <person name="Kristensen J.M."/>
            <person name="Kirkegaard R.H."/>
            <person name="Michaelsen T.Y."/>
            <person name="Andersen M.H."/>
            <person name="Karst S.M."/>
            <person name="Dueholm M.S."/>
            <person name="Nielsen P.H."/>
            <person name="Albertsen M."/>
        </authorList>
    </citation>
    <scope>NUCLEOTIDE SEQUENCE [LARGE SCALE GENOMIC DNA]</scope>
    <source>
        <strain evidence="1">Lyne_18-Q3-R50-59_MAXAC.006</strain>
    </source>
</reference>
<gene>
    <name evidence="1" type="ORF">IPN02_04295</name>
</gene>
<sequence>MIALFWVLCALVSFVIAAVAVGSVTGVQAQRPMRAVYVVEDAVDYVADHLPPDVAAQISYDDVRAVIEAHIAYMSRRGLASPRTFDTVADDLVVVDEDEPLAWVLGEVEDRDLSDEQVVIVLRAEGEFQRSIGAVGSALGDDPVGDE</sequence>
<evidence type="ECO:0000313" key="1">
    <source>
        <dbReference type="EMBL" id="MBK9296091.1"/>
    </source>
</evidence>
<proteinExistence type="predicted"/>
<evidence type="ECO:0000313" key="2">
    <source>
        <dbReference type="Proteomes" id="UP000727993"/>
    </source>
</evidence>
<organism evidence="1 2">
    <name type="scientific">Candidatus Neomicrothrix subdominans</name>
    <dbReference type="NCBI Taxonomy" id="2954438"/>
    <lineage>
        <taxon>Bacteria</taxon>
        <taxon>Bacillati</taxon>
        <taxon>Actinomycetota</taxon>
        <taxon>Acidimicrobiia</taxon>
        <taxon>Acidimicrobiales</taxon>
        <taxon>Microthrixaceae</taxon>
        <taxon>Candidatus Neomicrothrix</taxon>
    </lineage>
</organism>